<gene>
    <name evidence="2" type="ORF">Krac_6869</name>
</gene>
<accession>D6TPM8</accession>
<keyword evidence="1" id="KW-0472">Membrane</keyword>
<dbReference type="InParanoid" id="D6TPM8"/>
<keyword evidence="1" id="KW-1133">Transmembrane helix</keyword>
<keyword evidence="1" id="KW-0812">Transmembrane</keyword>
<proteinExistence type="predicted"/>
<evidence type="ECO:0000313" key="3">
    <source>
        <dbReference type="Proteomes" id="UP000004508"/>
    </source>
</evidence>
<name>D6TPM8_KTERA</name>
<evidence type="ECO:0000313" key="2">
    <source>
        <dbReference type="EMBL" id="EFH85642.1"/>
    </source>
</evidence>
<dbReference type="Proteomes" id="UP000004508">
    <property type="component" value="Unassembled WGS sequence"/>
</dbReference>
<dbReference type="AlphaFoldDB" id="D6TPM8"/>
<dbReference type="EMBL" id="ADVG01000002">
    <property type="protein sequence ID" value="EFH85642.1"/>
    <property type="molecule type" value="Genomic_DNA"/>
</dbReference>
<keyword evidence="3" id="KW-1185">Reference proteome</keyword>
<protein>
    <submittedName>
        <fullName evidence="2">Uncharacterized protein</fullName>
    </submittedName>
</protein>
<feature type="transmembrane region" description="Helical" evidence="1">
    <location>
        <begin position="32"/>
        <end position="51"/>
    </location>
</feature>
<evidence type="ECO:0000256" key="1">
    <source>
        <dbReference type="SAM" id="Phobius"/>
    </source>
</evidence>
<sequence length="71" mass="8104">MLGIQTRSLQCRSDAVERGSPAVSVLMMMERAYYIDVFLVVFIILALLWIIKIPIPKKVSEPLFKSFIGFL</sequence>
<comment type="caution">
    <text evidence="2">The sequence shown here is derived from an EMBL/GenBank/DDBJ whole genome shotgun (WGS) entry which is preliminary data.</text>
</comment>
<reference evidence="2 3" key="1">
    <citation type="journal article" date="2011" name="Stand. Genomic Sci.">
        <title>Non-contiguous finished genome sequence and contextual data of the filamentous soil bacterium Ktedonobacter racemifer type strain (SOSP1-21).</title>
        <authorList>
            <person name="Chang Y.J."/>
            <person name="Land M."/>
            <person name="Hauser L."/>
            <person name="Chertkov O."/>
            <person name="Del Rio T.G."/>
            <person name="Nolan M."/>
            <person name="Copeland A."/>
            <person name="Tice H."/>
            <person name="Cheng J.F."/>
            <person name="Lucas S."/>
            <person name="Han C."/>
            <person name="Goodwin L."/>
            <person name="Pitluck S."/>
            <person name="Ivanova N."/>
            <person name="Ovchinikova G."/>
            <person name="Pati A."/>
            <person name="Chen A."/>
            <person name="Palaniappan K."/>
            <person name="Mavromatis K."/>
            <person name="Liolios K."/>
            <person name="Brettin T."/>
            <person name="Fiebig A."/>
            <person name="Rohde M."/>
            <person name="Abt B."/>
            <person name="Goker M."/>
            <person name="Detter J.C."/>
            <person name="Woyke T."/>
            <person name="Bristow J."/>
            <person name="Eisen J.A."/>
            <person name="Markowitz V."/>
            <person name="Hugenholtz P."/>
            <person name="Kyrpides N.C."/>
            <person name="Klenk H.P."/>
            <person name="Lapidus A."/>
        </authorList>
    </citation>
    <scope>NUCLEOTIDE SEQUENCE [LARGE SCALE GENOMIC DNA]</scope>
    <source>
        <strain evidence="3">DSM 44963</strain>
    </source>
</reference>
<organism evidence="2 3">
    <name type="scientific">Ktedonobacter racemifer DSM 44963</name>
    <dbReference type="NCBI Taxonomy" id="485913"/>
    <lineage>
        <taxon>Bacteria</taxon>
        <taxon>Bacillati</taxon>
        <taxon>Chloroflexota</taxon>
        <taxon>Ktedonobacteria</taxon>
        <taxon>Ktedonobacterales</taxon>
        <taxon>Ktedonobacteraceae</taxon>
        <taxon>Ktedonobacter</taxon>
    </lineage>
</organism>